<evidence type="ECO:0000256" key="2">
    <source>
        <dbReference type="ARBA" id="ARBA00022723"/>
    </source>
</evidence>
<dbReference type="Gene3D" id="2.20.25.90">
    <property type="entry name" value="ADC-like domains"/>
    <property type="match status" value="1"/>
</dbReference>
<evidence type="ECO:0000256" key="5">
    <source>
        <dbReference type="SAM" id="MobiDB-lite"/>
    </source>
</evidence>
<dbReference type="InterPro" id="IPR039261">
    <property type="entry name" value="FNR_nucleotide-bd"/>
</dbReference>
<proteinExistence type="inferred from homology"/>
<name>A0ABQ3LHS4_9PSEU</name>
<evidence type="ECO:0000259" key="8">
    <source>
        <dbReference type="PROSITE" id="PS51669"/>
    </source>
</evidence>
<evidence type="ECO:0000259" key="6">
    <source>
        <dbReference type="PROSITE" id="PS51085"/>
    </source>
</evidence>
<keyword evidence="3" id="KW-0408">Iron</keyword>
<dbReference type="Gene3D" id="3.40.50.80">
    <property type="entry name" value="Nucleotide-binding domain of ferredoxin-NADP reductase (FNR) module"/>
    <property type="match status" value="1"/>
</dbReference>
<dbReference type="PROSITE" id="PS51669">
    <property type="entry name" value="4FE4S_MOW_BIS_MGD"/>
    <property type="match status" value="1"/>
</dbReference>
<dbReference type="PROSITE" id="PS51085">
    <property type="entry name" value="2FE2S_FER_2"/>
    <property type="match status" value="1"/>
</dbReference>
<evidence type="ECO:0000256" key="1">
    <source>
        <dbReference type="ARBA" id="ARBA00010312"/>
    </source>
</evidence>
<dbReference type="PANTHER" id="PTHR43742">
    <property type="entry name" value="TRIMETHYLAMINE-N-OXIDE REDUCTASE"/>
    <property type="match status" value="1"/>
</dbReference>
<organism evidence="9 10">
    <name type="scientific">Amycolatopsis oliviviridis</name>
    <dbReference type="NCBI Taxonomy" id="1471590"/>
    <lineage>
        <taxon>Bacteria</taxon>
        <taxon>Bacillati</taxon>
        <taxon>Actinomycetota</taxon>
        <taxon>Actinomycetes</taxon>
        <taxon>Pseudonocardiales</taxon>
        <taxon>Pseudonocardiaceae</taxon>
        <taxon>Amycolatopsis</taxon>
    </lineage>
</organism>
<comment type="similarity">
    <text evidence="1">Belongs to the prokaryotic molybdopterin-containing oxidoreductase family.</text>
</comment>
<dbReference type="SUPFAM" id="SSF54292">
    <property type="entry name" value="2Fe-2S ferredoxin-like"/>
    <property type="match status" value="1"/>
</dbReference>
<dbReference type="InterPro" id="IPR017927">
    <property type="entry name" value="FAD-bd_FR_type"/>
</dbReference>
<dbReference type="InterPro" id="IPR036010">
    <property type="entry name" value="2Fe-2S_ferredoxin-like_sf"/>
</dbReference>
<sequence length="1118" mass="121553">MTEASEARGYCTLCRSRCGAVYTVDNGLLVSARPDPTHPTGAALCPKGRAAPELVHSTERLRGPLRRTTPKSDPDPRWREIGWEEAMTEVAERLGTIRARVGAEAVAFSVTSPSGTPMSDSIDWVERFIRRFGSPNTLYSTEICNWHKDFAHAFTFGSALPVPDYANTDLAVLWGHNPAKSWLAQSAALAEARARGAKLVVIDPRRSTSALQADHWLRVRPGTDGALALGVAEQLLSTRGHDEAFVRAWTNGPLLVRIDTGRFLQAKDIDPGLSGHVVWDEPAGRPEPFDTTQAASRPERFALTGRRRVATRTGPVDCVPAFDHYAQACSAWPLDRTAAVTTVAPAAIEAFATELATAQSVSYAAWSGVGQHTNATQTERAIATLYALTGSFDVPGGNVILPKLPVNPVTSPDQLGEPQRAKALGLDRFPLGPPAQGWINARDFCHAVLEGEPYPVRALVSFGGNLLLSQPDPRRTAEALRSLDFGVHLDLFENPTSRFADLLLPVQTPWEHEAIKVGFEITRAAQERVQLRPRMTAPVGEARSDTEVVFDLAVRLGFEDDFFGGHVEDGWDHQLSPLGVTVEELRRRPDGIDLPLKTRHRKYAEESGDGSVAGFATPTRRVELYSERLAEYGQSPVPDAHPPASDSRYPLVLTCAKNGYFCHSQHHGISSLRKRFPEPAVELSAELAHDRGIVDGQWVNITTSRATIRMRARVDPALHRDVVVAEYGWWQPAPDLALPGSDPLDDGGTNYNLLIGDEARDPISGSVGLRSTFCDIQADEPAPWTAQREFVVENTVFETDEIMSVELRPADDDPLPAFRAGQHVTVAWRDDPGLTRSYSLIGAATEAHTTYALAVRLVDGGSFSPTVHERLRPGERVLVTPPSGGFAIPVTHTRPIVLLAAGIGITPFLGYLETLAELPATAPEVVLHYGNRNGASHAFRERLAALAAILPSVHIVDHYSRPAPGDRYDARGRISAGSVDAALIRKRARFYLCGPETMLDEVITGLVSRGVPRFDVFSEKFHARPAPIRIPDDATAIVRFARTGREVTWAKSDGTLLQLAEKSGISMPSGCRVGQCESCSVPVLDGTVSHLATPSEDLPDDHCLTCQSVPTSDLVLDA</sequence>
<dbReference type="Gene3D" id="3.10.20.30">
    <property type="match status" value="1"/>
</dbReference>
<dbReference type="RefSeq" id="WP_191254975.1">
    <property type="nucleotide sequence ID" value="NZ_BNAY01000003.1"/>
</dbReference>
<dbReference type="CDD" id="cd06184">
    <property type="entry name" value="flavohem_like_fad_nad_binding"/>
    <property type="match status" value="1"/>
</dbReference>
<dbReference type="SUPFAM" id="SSF53706">
    <property type="entry name" value="Formate dehydrogenase/DMSO reductase, domains 1-3"/>
    <property type="match status" value="1"/>
</dbReference>
<dbReference type="Pfam" id="PF01568">
    <property type="entry name" value="Molydop_binding"/>
    <property type="match status" value="1"/>
</dbReference>
<evidence type="ECO:0000256" key="4">
    <source>
        <dbReference type="ARBA" id="ARBA00023014"/>
    </source>
</evidence>
<evidence type="ECO:0000313" key="10">
    <source>
        <dbReference type="Proteomes" id="UP000635387"/>
    </source>
</evidence>
<dbReference type="EMBL" id="BNAY01000003">
    <property type="protein sequence ID" value="GHH14775.1"/>
    <property type="molecule type" value="Genomic_DNA"/>
</dbReference>
<dbReference type="Gene3D" id="3.30.2070.10">
    <property type="entry name" value="Formate dehydrogenase/DMSO reductase"/>
    <property type="match status" value="1"/>
</dbReference>
<dbReference type="PRINTS" id="PR00409">
    <property type="entry name" value="PHDIOXRDTASE"/>
</dbReference>
<evidence type="ECO:0000313" key="9">
    <source>
        <dbReference type="EMBL" id="GHH14775.1"/>
    </source>
</evidence>
<dbReference type="InterPro" id="IPR006963">
    <property type="entry name" value="Mopterin_OxRdtase_4Fe-4S_dom"/>
</dbReference>
<dbReference type="CDD" id="cd02781">
    <property type="entry name" value="MopB_CT_Acetylene-hydratase"/>
    <property type="match status" value="1"/>
</dbReference>
<accession>A0ABQ3LHS4</accession>
<dbReference type="InterPro" id="IPR006657">
    <property type="entry name" value="MoPterin_dinucl-bd_dom"/>
</dbReference>
<dbReference type="Proteomes" id="UP000635387">
    <property type="component" value="Unassembled WGS sequence"/>
</dbReference>
<protein>
    <submittedName>
        <fullName evidence="9">Molybdopterin oxidoreductase</fullName>
    </submittedName>
</protein>
<dbReference type="InterPro" id="IPR006656">
    <property type="entry name" value="Mopterin_OxRdtase"/>
</dbReference>
<dbReference type="InterPro" id="IPR017938">
    <property type="entry name" value="Riboflavin_synthase-like_b-brl"/>
</dbReference>
<dbReference type="Pfam" id="PF00175">
    <property type="entry name" value="NAD_binding_1"/>
    <property type="match status" value="1"/>
</dbReference>
<evidence type="ECO:0000256" key="3">
    <source>
        <dbReference type="ARBA" id="ARBA00023004"/>
    </source>
</evidence>
<dbReference type="InterPro" id="IPR001433">
    <property type="entry name" value="OxRdtase_FAD/NAD-bd"/>
</dbReference>
<dbReference type="InterPro" id="IPR012675">
    <property type="entry name" value="Beta-grasp_dom_sf"/>
</dbReference>
<reference evidence="10" key="1">
    <citation type="journal article" date="2019" name="Int. J. Syst. Evol. Microbiol.">
        <title>The Global Catalogue of Microorganisms (GCM) 10K type strain sequencing project: providing services to taxonomists for standard genome sequencing and annotation.</title>
        <authorList>
            <consortium name="The Broad Institute Genomics Platform"/>
            <consortium name="The Broad Institute Genome Sequencing Center for Infectious Disease"/>
            <person name="Wu L."/>
            <person name="Ma J."/>
        </authorList>
    </citation>
    <scope>NUCLEOTIDE SEQUENCE [LARGE SCALE GENOMIC DNA]</scope>
    <source>
        <strain evidence="10">CGMCC 4.7683</strain>
    </source>
</reference>
<dbReference type="Gene3D" id="3.40.50.740">
    <property type="match status" value="2"/>
</dbReference>
<dbReference type="InterPro" id="IPR050612">
    <property type="entry name" value="Prok_Mopterin_Oxidored"/>
</dbReference>
<dbReference type="Pfam" id="PF00384">
    <property type="entry name" value="Molybdopterin"/>
    <property type="match status" value="1"/>
</dbReference>
<feature type="domain" description="4Fe-4S Mo/W bis-MGD-type" evidence="8">
    <location>
        <begin position="4"/>
        <end position="59"/>
    </location>
</feature>
<dbReference type="InterPro" id="IPR037949">
    <property type="entry name" value="MopB_CT_Acetylene-hydratase"/>
</dbReference>
<dbReference type="SMART" id="SM00926">
    <property type="entry name" value="Molybdop_Fe4S4"/>
    <property type="match status" value="1"/>
</dbReference>
<comment type="caution">
    <text evidence="9">The sequence shown here is derived from an EMBL/GenBank/DDBJ whole genome shotgun (WGS) entry which is preliminary data.</text>
</comment>
<keyword evidence="4" id="KW-0411">Iron-sulfur</keyword>
<dbReference type="PANTHER" id="PTHR43742:SF6">
    <property type="entry name" value="OXIDOREDUCTASE YYAE-RELATED"/>
    <property type="match status" value="1"/>
</dbReference>
<gene>
    <name evidence="9" type="ORF">GCM10017790_28470</name>
</gene>
<dbReference type="CDD" id="cd00207">
    <property type="entry name" value="fer2"/>
    <property type="match status" value="1"/>
</dbReference>
<dbReference type="PROSITE" id="PS51384">
    <property type="entry name" value="FAD_FR"/>
    <property type="match status" value="1"/>
</dbReference>
<dbReference type="SUPFAM" id="SSF52343">
    <property type="entry name" value="Ferredoxin reductase-like, C-terminal NADP-linked domain"/>
    <property type="match status" value="1"/>
</dbReference>
<feature type="domain" description="FAD-binding FR-type" evidence="7">
    <location>
        <begin position="785"/>
        <end position="889"/>
    </location>
</feature>
<dbReference type="SUPFAM" id="SSF50692">
    <property type="entry name" value="ADC-like"/>
    <property type="match status" value="1"/>
</dbReference>
<dbReference type="InterPro" id="IPR001041">
    <property type="entry name" value="2Fe-2S_ferredoxin-type"/>
</dbReference>
<dbReference type="Gene3D" id="3.40.228.10">
    <property type="entry name" value="Dimethylsulfoxide Reductase, domain 2"/>
    <property type="match status" value="2"/>
</dbReference>
<dbReference type="Gene3D" id="2.40.30.10">
    <property type="entry name" value="Translation factors"/>
    <property type="match status" value="1"/>
</dbReference>
<dbReference type="Pfam" id="PF00111">
    <property type="entry name" value="Fer2"/>
    <property type="match status" value="1"/>
</dbReference>
<evidence type="ECO:0000259" key="7">
    <source>
        <dbReference type="PROSITE" id="PS51384"/>
    </source>
</evidence>
<dbReference type="Gene3D" id="2.40.40.20">
    <property type="match status" value="1"/>
</dbReference>
<keyword evidence="10" id="KW-1185">Reference proteome</keyword>
<feature type="domain" description="2Fe-2S ferredoxin-type" evidence="6">
    <location>
        <begin position="1036"/>
        <end position="1118"/>
    </location>
</feature>
<keyword evidence="2" id="KW-0479">Metal-binding</keyword>
<dbReference type="Pfam" id="PF04879">
    <property type="entry name" value="Molybdop_Fe4S4"/>
    <property type="match status" value="1"/>
</dbReference>
<dbReference type="SUPFAM" id="SSF63380">
    <property type="entry name" value="Riboflavin synthase domain-like"/>
    <property type="match status" value="1"/>
</dbReference>
<dbReference type="InterPro" id="IPR009010">
    <property type="entry name" value="Asp_de-COase-like_dom_sf"/>
</dbReference>
<feature type="region of interest" description="Disordered" evidence="5">
    <location>
        <begin position="56"/>
        <end position="77"/>
    </location>
</feature>